<reference evidence="1" key="2">
    <citation type="journal article" date="2015" name="Data Brief">
        <title>Shoot transcriptome of the giant reed, Arundo donax.</title>
        <authorList>
            <person name="Barrero R.A."/>
            <person name="Guerrero F.D."/>
            <person name="Moolhuijzen P."/>
            <person name="Goolsby J.A."/>
            <person name="Tidwell J."/>
            <person name="Bellgard S.E."/>
            <person name="Bellgard M.I."/>
        </authorList>
    </citation>
    <scope>NUCLEOTIDE SEQUENCE</scope>
    <source>
        <tissue evidence="1">Shoot tissue taken approximately 20 cm above the soil surface</tissue>
    </source>
</reference>
<protein>
    <submittedName>
        <fullName evidence="1">Uncharacterized protein</fullName>
    </submittedName>
</protein>
<dbReference type="AlphaFoldDB" id="A0A0A9D3T4"/>
<sequence>MPVSSCTFLTWPNFRSILNKPFAVRTKNTSTPSAKPTTLGLMVRALAREQRLKVNDSGLYPSLISIGTSLPHPHVQFGATHSGKSQLTVLLRGHEHNDVLL</sequence>
<evidence type="ECO:0000313" key="1">
    <source>
        <dbReference type="EMBL" id="JAD83244.1"/>
    </source>
</evidence>
<organism evidence="1">
    <name type="scientific">Arundo donax</name>
    <name type="common">Giant reed</name>
    <name type="synonym">Donax arundinaceus</name>
    <dbReference type="NCBI Taxonomy" id="35708"/>
    <lineage>
        <taxon>Eukaryota</taxon>
        <taxon>Viridiplantae</taxon>
        <taxon>Streptophyta</taxon>
        <taxon>Embryophyta</taxon>
        <taxon>Tracheophyta</taxon>
        <taxon>Spermatophyta</taxon>
        <taxon>Magnoliopsida</taxon>
        <taxon>Liliopsida</taxon>
        <taxon>Poales</taxon>
        <taxon>Poaceae</taxon>
        <taxon>PACMAD clade</taxon>
        <taxon>Arundinoideae</taxon>
        <taxon>Arundineae</taxon>
        <taxon>Arundo</taxon>
    </lineage>
</organism>
<reference evidence="1" key="1">
    <citation type="submission" date="2014-09" db="EMBL/GenBank/DDBJ databases">
        <authorList>
            <person name="Magalhaes I.L.F."/>
            <person name="Oliveira U."/>
            <person name="Santos F.R."/>
            <person name="Vidigal T.H.D.A."/>
            <person name="Brescovit A.D."/>
            <person name="Santos A.J."/>
        </authorList>
    </citation>
    <scope>NUCLEOTIDE SEQUENCE</scope>
    <source>
        <tissue evidence="1">Shoot tissue taken approximately 20 cm above the soil surface</tissue>
    </source>
</reference>
<dbReference type="EMBL" id="GBRH01214651">
    <property type="protein sequence ID" value="JAD83244.1"/>
    <property type="molecule type" value="Transcribed_RNA"/>
</dbReference>
<accession>A0A0A9D3T4</accession>
<proteinExistence type="predicted"/>
<name>A0A0A9D3T4_ARUDO</name>